<protein>
    <submittedName>
        <fullName evidence="1">Uncharacterized protein</fullName>
    </submittedName>
</protein>
<dbReference type="Proteomes" id="UP000000600">
    <property type="component" value="Unassembled WGS sequence"/>
</dbReference>
<proteinExistence type="predicted"/>
<dbReference type="KEGG" id="ptm:GSPATT00029263001"/>
<dbReference type="OMA" id="MYDQFNS"/>
<sequence>MRRRPVVLVGLVEDIPPQNVVVVHQVPTNPNQYPPQFVAPPAQNLQYQEWVKQQNLAMPQQQQQLPPQYPPQMNQNYYPQQMQIQHPQNVQAYPANPVYPQQGIPVVQPQGINLQFVMRPGLLKNYGPTQIFTDGKQQRAQSLYAITNHYLKAQVSKNDQKSKSVNTYGRDFYDQLRLKGKTNKSQNQSAHKPIFKLKGDNIIAIKSKDRELYPADMQWNNAQIGRIQGEISGKIDKNYAKIRRYLEGSSSVIDYSQTKMYDQFNSYANITHQERFSKDCDIMVRTSNNVQPGNVQSNSAIVRTKIEPDWIQRGKY</sequence>
<dbReference type="STRING" id="5888.A0BI60"/>
<organism evidence="1 2">
    <name type="scientific">Paramecium tetraurelia</name>
    <dbReference type="NCBI Taxonomy" id="5888"/>
    <lineage>
        <taxon>Eukaryota</taxon>
        <taxon>Sar</taxon>
        <taxon>Alveolata</taxon>
        <taxon>Ciliophora</taxon>
        <taxon>Intramacronucleata</taxon>
        <taxon>Oligohymenophorea</taxon>
        <taxon>Peniculida</taxon>
        <taxon>Parameciidae</taxon>
        <taxon>Paramecium</taxon>
    </lineage>
</organism>
<accession>A0BI60</accession>
<evidence type="ECO:0000313" key="2">
    <source>
        <dbReference type="Proteomes" id="UP000000600"/>
    </source>
</evidence>
<dbReference type="GeneID" id="5011409"/>
<dbReference type="InParanoid" id="A0BI60"/>
<dbReference type="RefSeq" id="XP_001425625.1">
    <property type="nucleotide sequence ID" value="XM_001425588.1"/>
</dbReference>
<gene>
    <name evidence="1" type="ORF">GSPATT00029263001</name>
</gene>
<reference evidence="1 2" key="1">
    <citation type="journal article" date="2006" name="Nature">
        <title>Global trends of whole-genome duplications revealed by the ciliate Paramecium tetraurelia.</title>
        <authorList>
            <consortium name="Genoscope"/>
            <person name="Aury J.-M."/>
            <person name="Jaillon O."/>
            <person name="Duret L."/>
            <person name="Noel B."/>
            <person name="Jubin C."/>
            <person name="Porcel B.M."/>
            <person name="Segurens B."/>
            <person name="Daubin V."/>
            <person name="Anthouard V."/>
            <person name="Aiach N."/>
            <person name="Arnaiz O."/>
            <person name="Billaut A."/>
            <person name="Beisson J."/>
            <person name="Blanc I."/>
            <person name="Bouhouche K."/>
            <person name="Camara F."/>
            <person name="Duharcourt S."/>
            <person name="Guigo R."/>
            <person name="Gogendeau D."/>
            <person name="Katinka M."/>
            <person name="Keller A.-M."/>
            <person name="Kissmehl R."/>
            <person name="Klotz C."/>
            <person name="Koll F."/>
            <person name="Le Moue A."/>
            <person name="Lepere C."/>
            <person name="Malinsky S."/>
            <person name="Nowacki M."/>
            <person name="Nowak J.K."/>
            <person name="Plattner H."/>
            <person name="Poulain J."/>
            <person name="Ruiz F."/>
            <person name="Serrano V."/>
            <person name="Zagulski M."/>
            <person name="Dessen P."/>
            <person name="Betermier M."/>
            <person name="Weissenbach J."/>
            <person name="Scarpelli C."/>
            <person name="Schachter V."/>
            <person name="Sperling L."/>
            <person name="Meyer E."/>
            <person name="Cohen J."/>
            <person name="Wincker P."/>
        </authorList>
    </citation>
    <scope>NUCLEOTIDE SEQUENCE [LARGE SCALE GENOMIC DNA]</scope>
    <source>
        <strain evidence="1 2">Stock d4-2</strain>
    </source>
</reference>
<dbReference type="AlphaFoldDB" id="A0BI60"/>
<evidence type="ECO:0000313" key="1">
    <source>
        <dbReference type="EMBL" id="CAK58227.1"/>
    </source>
</evidence>
<dbReference type="HOGENOM" id="CLU_881260_0_0_1"/>
<dbReference type="EMBL" id="CT867996">
    <property type="protein sequence ID" value="CAK58227.1"/>
    <property type="molecule type" value="Genomic_DNA"/>
</dbReference>
<name>A0BI60_PARTE</name>
<keyword evidence="2" id="KW-1185">Reference proteome</keyword>